<feature type="transmembrane region" description="Helical" evidence="1">
    <location>
        <begin position="151"/>
        <end position="170"/>
    </location>
</feature>
<dbReference type="PANTHER" id="PTHR30503:SF3">
    <property type="entry name" value="INNER MEMBRANE PROTEIN YEDI"/>
    <property type="match status" value="1"/>
</dbReference>
<accession>A0A5C8ZWN4</accession>
<keyword evidence="1" id="KW-0812">Transmembrane</keyword>
<dbReference type="InterPro" id="IPR008526">
    <property type="entry name" value="YedI"/>
</dbReference>
<keyword evidence="1" id="KW-0472">Membrane</keyword>
<dbReference type="AlphaFoldDB" id="A0A5C8ZWN4"/>
<dbReference type="PANTHER" id="PTHR30503">
    <property type="entry name" value="INNER MEMBRANE PROTEIN YEDI"/>
    <property type="match status" value="1"/>
</dbReference>
<dbReference type="EMBL" id="VRZA01000004">
    <property type="protein sequence ID" value="TXS92858.1"/>
    <property type="molecule type" value="Genomic_DNA"/>
</dbReference>
<evidence type="ECO:0000313" key="3">
    <source>
        <dbReference type="Proteomes" id="UP000321039"/>
    </source>
</evidence>
<feature type="transmembrane region" description="Helical" evidence="1">
    <location>
        <begin position="231"/>
        <end position="256"/>
    </location>
</feature>
<feature type="transmembrane region" description="Helical" evidence="1">
    <location>
        <begin position="71"/>
        <end position="100"/>
    </location>
</feature>
<dbReference type="Proteomes" id="UP000321039">
    <property type="component" value="Unassembled WGS sequence"/>
</dbReference>
<proteinExistence type="predicted"/>
<keyword evidence="1" id="KW-1133">Transmembrane helix</keyword>
<comment type="caution">
    <text evidence="2">The sequence shown here is derived from an EMBL/GenBank/DDBJ whole genome shotgun (WGS) entry which is preliminary data.</text>
</comment>
<feature type="transmembrane region" description="Helical" evidence="1">
    <location>
        <begin position="276"/>
        <end position="303"/>
    </location>
</feature>
<name>A0A5C8ZWN4_9GAMM</name>
<keyword evidence="3" id="KW-1185">Reference proteome</keyword>
<reference evidence="2 3" key="1">
    <citation type="submission" date="2019-08" db="EMBL/GenBank/DDBJ databases">
        <title>Parahaliea maris sp. nov., isolated from the surface seawater.</title>
        <authorList>
            <person name="Liu Y."/>
        </authorList>
    </citation>
    <scope>NUCLEOTIDE SEQUENCE [LARGE SCALE GENOMIC DNA]</scope>
    <source>
        <strain evidence="2 3">HSLHS9</strain>
    </source>
</reference>
<protein>
    <submittedName>
        <fullName evidence="2">DUF808 domain-containing protein</fullName>
    </submittedName>
</protein>
<feature type="transmembrane region" description="Helical" evidence="1">
    <location>
        <begin position="176"/>
        <end position="198"/>
    </location>
</feature>
<gene>
    <name evidence="2" type="ORF">FV139_12895</name>
</gene>
<evidence type="ECO:0000256" key="1">
    <source>
        <dbReference type="SAM" id="Phobius"/>
    </source>
</evidence>
<dbReference type="PIRSF" id="PIRSF016660">
    <property type="entry name" value="YedI"/>
    <property type="match status" value="1"/>
</dbReference>
<dbReference type="GO" id="GO:0005886">
    <property type="term" value="C:plasma membrane"/>
    <property type="evidence" value="ECO:0007669"/>
    <property type="project" value="TreeGrafter"/>
</dbReference>
<organism evidence="2 3">
    <name type="scientific">Parahaliea maris</name>
    <dbReference type="NCBI Taxonomy" id="2716870"/>
    <lineage>
        <taxon>Bacteria</taxon>
        <taxon>Pseudomonadati</taxon>
        <taxon>Pseudomonadota</taxon>
        <taxon>Gammaproteobacteria</taxon>
        <taxon>Cellvibrionales</taxon>
        <taxon>Halieaceae</taxon>
        <taxon>Parahaliea</taxon>
    </lineage>
</organism>
<dbReference type="Pfam" id="PF05661">
    <property type="entry name" value="DUF808"/>
    <property type="match status" value="1"/>
</dbReference>
<dbReference type="RefSeq" id="WP_148068861.1">
    <property type="nucleotide sequence ID" value="NZ_VRZA01000004.1"/>
</dbReference>
<evidence type="ECO:0000313" key="2">
    <source>
        <dbReference type="EMBL" id="TXS92858.1"/>
    </source>
</evidence>
<sequence length="316" mass="33328">MAGSSLLVLIDDIATILDDVSVLSKVAAKKTAGVLGDDLAVNAEQVSGVRADRELPVVWAVAKGSFRNKCILVPAALLISVVAPWLITPLLMLGGLFLCYEGFEKLAHPILHSQEEDAAHEHELVERVADPQRDLVKEERAKINGAIRTDFILSAEIIVITLGTVADAVFSTQVMVVAGIALVMTVGVYGLVAGIIKLDDAGLWLSQREGEGAGVRFLHWLGRSLLSFAPWLMKALGVVGTLAMFMVGGGILVHGLHPVAEVFEYLVEAGSAIRVVGPVIHFAGFTILAALFGVLAGALTLAVQGAVQKVRPGNGH</sequence>